<dbReference type="Pfam" id="PF14559">
    <property type="entry name" value="TPR_19"/>
    <property type="match status" value="1"/>
</dbReference>
<keyword evidence="1" id="KW-0802">TPR repeat</keyword>
<proteinExistence type="predicted"/>
<reference evidence="3 4" key="1">
    <citation type="journal article" date="2016" name="Nat. Commun.">
        <title>Thousands of microbial genomes shed light on interconnected biogeochemical processes in an aquifer system.</title>
        <authorList>
            <person name="Anantharaman K."/>
            <person name="Brown C.T."/>
            <person name="Hug L.A."/>
            <person name="Sharon I."/>
            <person name="Castelle C.J."/>
            <person name="Probst A.J."/>
            <person name="Thomas B.C."/>
            <person name="Singh A."/>
            <person name="Wilkins M.J."/>
            <person name="Karaoz U."/>
            <person name="Brodie E.L."/>
            <person name="Williams K.H."/>
            <person name="Hubbard S.S."/>
            <person name="Banfield J.F."/>
        </authorList>
    </citation>
    <scope>NUCLEOTIDE SEQUENCE [LARGE SCALE GENOMIC DNA]</scope>
</reference>
<dbReference type="PANTHER" id="PTHR11544">
    <property type="entry name" value="COLD SHOCK DOMAIN CONTAINING PROTEINS"/>
    <property type="match status" value="1"/>
</dbReference>
<evidence type="ECO:0000256" key="1">
    <source>
        <dbReference type="PROSITE-ProRule" id="PRU00339"/>
    </source>
</evidence>
<dbReference type="InterPro" id="IPR019734">
    <property type="entry name" value="TPR_rpt"/>
</dbReference>
<comment type="caution">
    <text evidence="3">The sequence shown here is derived from an EMBL/GenBank/DDBJ whole genome shotgun (WGS) entry which is preliminary data.</text>
</comment>
<feature type="domain" description="CSD" evidence="2">
    <location>
        <begin position="252"/>
        <end position="317"/>
    </location>
</feature>
<dbReference type="InterPro" id="IPR012340">
    <property type="entry name" value="NA-bd_OB-fold"/>
</dbReference>
<sequence length="481" mass="54362">MAKIKTNEHAEELLEKALDKIFAKKAESALKDLKEAYAIDRHNPKTVSALALCYMMIGDRPKAIEMYKKSIELTPEDTRQYYYLGRLYIEENKQVEAMSIFSTGIYKCKEKLKVKPDIDTYIDLAKIHAFQNQHEESVLTLFKALRLDEGNYETYRMLTEEYFNLALYRESIIEAEKAIKLNDKDHEAFLYAGLSYHKLNIMTRALEFFSKSLALNPAQPELKSLHDKIIELKSQNGPTVEEIIYFSKQTDRHRGTVKWFNDENGIGYIKLHDGGSEVFVHYLAINKDGYQSLYEGDEVEFSIDTAPTGRIAVRIDVLPSAVSKIKNGRVKWFDEDRGVGEIILENQEAVLVHYTAITTSGVKSLAVGDAVSCEIFDTDNGPQAFNVKPARASHAALIEDQGDNKFGGRIKWLDKSKNIGIIEEDNGHFQAIFKPGEALESNPGIKSLKTGAKVRFGVVDVEALESENVKKAVNIEVITNE</sequence>
<dbReference type="InterPro" id="IPR011990">
    <property type="entry name" value="TPR-like_helical_dom_sf"/>
</dbReference>
<dbReference type="PRINTS" id="PR00050">
    <property type="entry name" value="COLDSHOCK"/>
</dbReference>
<accession>A0A1F7WRE3</accession>
<dbReference type="GO" id="GO:0003676">
    <property type="term" value="F:nucleic acid binding"/>
    <property type="evidence" value="ECO:0007669"/>
    <property type="project" value="InterPro"/>
</dbReference>
<dbReference type="Gene3D" id="1.25.40.10">
    <property type="entry name" value="Tetratricopeptide repeat domain"/>
    <property type="match status" value="2"/>
</dbReference>
<evidence type="ECO:0000313" key="4">
    <source>
        <dbReference type="Proteomes" id="UP000178735"/>
    </source>
</evidence>
<dbReference type="AlphaFoldDB" id="A0A1F7WRE3"/>
<dbReference type="PROSITE" id="PS51857">
    <property type="entry name" value="CSD_2"/>
    <property type="match status" value="2"/>
</dbReference>
<dbReference type="SUPFAM" id="SSF50249">
    <property type="entry name" value="Nucleic acid-binding proteins"/>
    <property type="match status" value="2"/>
</dbReference>
<feature type="repeat" description="TPR" evidence="1">
    <location>
        <begin position="44"/>
        <end position="77"/>
    </location>
</feature>
<gene>
    <name evidence="3" type="ORF">A2008_01185</name>
</gene>
<dbReference type="Pfam" id="PF00313">
    <property type="entry name" value="CSD"/>
    <property type="match status" value="2"/>
</dbReference>
<evidence type="ECO:0000313" key="3">
    <source>
        <dbReference type="EMBL" id="OGM05360.1"/>
    </source>
</evidence>
<dbReference type="InterPro" id="IPR050181">
    <property type="entry name" value="Cold_shock_domain"/>
</dbReference>
<dbReference type="SUPFAM" id="SSF48452">
    <property type="entry name" value="TPR-like"/>
    <property type="match status" value="1"/>
</dbReference>
<organism evidence="3 4">
    <name type="scientific">Candidatus Wallbacteria bacterium GWC2_49_35</name>
    <dbReference type="NCBI Taxonomy" id="1817813"/>
    <lineage>
        <taxon>Bacteria</taxon>
        <taxon>Candidatus Walliibacteriota</taxon>
    </lineage>
</organism>
<dbReference type="Proteomes" id="UP000178735">
    <property type="component" value="Unassembled WGS sequence"/>
</dbReference>
<dbReference type="InterPro" id="IPR011129">
    <property type="entry name" value="CSD"/>
</dbReference>
<feature type="repeat" description="TPR" evidence="1">
    <location>
        <begin position="186"/>
        <end position="219"/>
    </location>
</feature>
<dbReference type="PROSITE" id="PS50005">
    <property type="entry name" value="TPR"/>
    <property type="match status" value="2"/>
</dbReference>
<dbReference type="InterPro" id="IPR002059">
    <property type="entry name" value="CSP_DNA-bd"/>
</dbReference>
<dbReference type="Gene3D" id="2.40.50.140">
    <property type="entry name" value="Nucleic acid-binding proteins"/>
    <property type="match status" value="3"/>
</dbReference>
<evidence type="ECO:0000259" key="2">
    <source>
        <dbReference type="PROSITE" id="PS51857"/>
    </source>
</evidence>
<dbReference type="STRING" id="1817813.A2008_01185"/>
<dbReference type="SMART" id="SM00357">
    <property type="entry name" value="CSP"/>
    <property type="match status" value="3"/>
</dbReference>
<name>A0A1F7WRE3_9BACT</name>
<feature type="domain" description="CSD" evidence="2">
    <location>
        <begin position="325"/>
        <end position="389"/>
    </location>
</feature>
<dbReference type="SMART" id="SM00028">
    <property type="entry name" value="TPR"/>
    <property type="match status" value="6"/>
</dbReference>
<dbReference type="CDD" id="cd04458">
    <property type="entry name" value="CSP_CDS"/>
    <property type="match status" value="1"/>
</dbReference>
<dbReference type="EMBL" id="MGFH01000117">
    <property type="protein sequence ID" value="OGM05360.1"/>
    <property type="molecule type" value="Genomic_DNA"/>
</dbReference>
<protein>
    <recommendedName>
        <fullName evidence="2">CSD domain-containing protein</fullName>
    </recommendedName>
</protein>